<dbReference type="Gene3D" id="3.10.50.40">
    <property type="match status" value="1"/>
</dbReference>
<dbReference type="InterPro" id="IPR046357">
    <property type="entry name" value="PPIase_dom_sf"/>
</dbReference>
<dbReference type="RefSeq" id="WP_077292244.1">
    <property type="nucleotide sequence ID" value="NZ_CP019630.1"/>
</dbReference>
<evidence type="ECO:0000313" key="5">
    <source>
        <dbReference type="EMBL" id="AQQ05641.1"/>
    </source>
</evidence>
<accession>A0ABN4X1J8</accession>
<name>A0ABN4X1J8_9HYPH</name>
<gene>
    <name evidence="5" type="ORF">B0E33_20430</name>
</gene>
<organism evidence="5 6">
    <name type="scientific">Roseibium algicola</name>
    <dbReference type="NCBI Taxonomy" id="2857014"/>
    <lineage>
        <taxon>Bacteria</taxon>
        <taxon>Pseudomonadati</taxon>
        <taxon>Pseudomonadota</taxon>
        <taxon>Alphaproteobacteria</taxon>
        <taxon>Hyphomicrobiales</taxon>
        <taxon>Stappiaceae</taxon>
        <taxon>Roseibium</taxon>
    </lineage>
</organism>
<evidence type="ECO:0000313" key="6">
    <source>
        <dbReference type="Proteomes" id="UP000188174"/>
    </source>
</evidence>
<evidence type="ECO:0000256" key="3">
    <source>
        <dbReference type="ARBA" id="ARBA00031484"/>
    </source>
</evidence>
<sequence length="289" mass="33075">MLRLIAREPLVHFVVLGGLLFAAWSWLVPQQKAEPGDEVIILDQTQMDYLETLWKAQWKREPSPQDVAAIVDRHLRQEVFYREALRLGLDHDDQIIRTRLAQKMEAVASDLGRLTRPPTEDQLRAFYAERPDLFTQPQAFAFRQVLYLPAEAEETVLEATLASLRKGGAVPENRRNKLSVPLDWDLTPAQVVENAFGGGFAASLSELPVGNWSGPVRSGLGLHLVMITDSQPEKLAPFEEIREFVARQYEYYTVLDTQESMFRELLDRYEVRIEAEGVPDTVRQEYVRP</sequence>
<evidence type="ECO:0000256" key="1">
    <source>
        <dbReference type="ARBA" id="ARBA00018370"/>
    </source>
</evidence>
<proteinExistence type="predicted"/>
<reference evidence="5 6" key="1">
    <citation type="submission" date="2017-02" db="EMBL/GenBank/DDBJ databases">
        <authorList>
            <person name="Jeong S."/>
        </authorList>
    </citation>
    <scope>NUCLEOTIDE SEQUENCE [LARGE SCALE GENOMIC DNA]</scope>
    <source>
        <strain evidence="5 6">RMAR6-6</strain>
    </source>
</reference>
<protein>
    <recommendedName>
        <fullName evidence="1">Parvulin-like PPIase</fullName>
    </recommendedName>
    <alternativeName>
        <fullName evidence="2">Peptidyl-prolyl cis-trans isomerase plp</fullName>
    </alternativeName>
    <alternativeName>
        <fullName evidence="3">Rotamase plp</fullName>
    </alternativeName>
</protein>
<keyword evidence="6" id="KW-1185">Reference proteome</keyword>
<dbReference type="InterPro" id="IPR000297">
    <property type="entry name" value="PPIase_PpiC"/>
</dbReference>
<evidence type="ECO:0000256" key="2">
    <source>
        <dbReference type="ARBA" id="ARBA00030642"/>
    </source>
</evidence>
<evidence type="ECO:0000259" key="4">
    <source>
        <dbReference type="Pfam" id="PF13145"/>
    </source>
</evidence>
<dbReference type="EMBL" id="CP019630">
    <property type="protein sequence ID" value="AQQ05641.1"/>
    <property type="molecule type" value="Genomic_DNA"/>
</dbReference>
<dbReference type="Pfam" id="PF13145">
    <property type="entry name" value="Rotamase_2"/>
    <property type="match status" value="1"/>
</dbReference>
<dbReference type="Proteomes" id="UP000188174">
    <property type="component" value="Chromosome"/>
</dbReference>
<feature type="domain" description="PpiC" evidence="4">
    <location>
        <begin position="118"/>
        <end position="243"/>
    </location>
</feature>